<dbReference type="AlphaFoldDB" id="C5NV23"/>
<reference evidence="1" key="1">
    <citation type="submission" date="2009-01" db="EMBL/GenBank/DDBJ databases">
        <authorList>
            <person name="Fulton L."/>
            <person name="Clifton S."/>
            <person name="Chinwalla A.T."/>
            <person name="Mitreva M."/>
            <person name="Sodergren E."/>
            <person name="Weinstock G."/>
            <person name="Clifton S."/>
            <person name="Dooling D.J."/>
            <person name="Fulton B."/>
            <person name="Minx P."/>
            <person name="Pepin K.H."/>
            <person name="Johnson M."/>
            <person name="Bhonagiri V."/>
            <person name="Nash W.E."/>
            <person name="Mardis E.R."/>
            <person name="Wilson R.K."/>
        </authorList>
    </citation>
    <scope>NUCLEOTIDE SEQUENCE [LARGE SCALE GENOMIC DNA]</scope>
    <source>
        <strain evidence="1">ATCC 10379</strain>
    </source>
</reference>
<reference evidence="1" key="2">
    <citation type="submission" date="2009-06" db="EMBL/GenBank/DDBJ databases">
        <authorList>
            <person name="Sebastian Y."/>
            <person name="Madupu R."/>
            <person name="Durkin A.S."/>
            <person name="Torralba M."/>
            <person name="Methe B."/>
            <person name="Sutton G.G."/>
            <person name="Strausberg R.L."/>
            <person name="Nelson K.E."/>
        </authorList>
    </citation>
    <scope>NUCLEOTIDE SEQUENCE [LARGE SCALE GENOMIC DNA]</scope>
    <source>
        <strain evidence="1">ATCC 10379</strain>
    </source>
</reference>
<protein>
    <recommendedName>
        <fullName evidence="3">DUF1310 family protein</fullName>
    </recommendedName>
</protein>
<accession>C5NV23</accession>
<dbReference type="Pfam" id="PF07006">
    <property type="entry name" value="DUF1310"/>
    <property type="match status" value="1"/>
</dbReference>
<gene>
    <name evidence="1" type="ORF">GEMHA0001_1400</name>
</gene>
<dbReference type="InterPro" id="IPR010738">
    <property type="entry name" value="DUF1310"/>
</dbReference>
<sequence>MKKILIGILSTVAIIAILIGGKIQMDKYRVKSIVHSEEAKVAIKRIFKNRDDKAFTSEGKIKSYRLDEGKIKKNPMGGVDISIIVNDDKDMILNTTISQDKYNGGYKTEGMSISPKLDEIMYSEDKEKE</sequence>
<evidence type="ECO:0000313" key="2">
    <source>
        <dbReference type="Proteomes" id="UP000006004"/>
    </source>
</evidence>
<dbReference type="Proteomes" id="UP000006004">
    <property type="component" value="Unassembled WGS sequence"/>
</dbReference>
<dbReference type="RefSeq" id="WP_004263937.1">
    <property type="nucleotide sequence ID" value="NZ_ACDZ02000006.1"/>
</dbReference>
<evidence type="ECO:0008006" key="3">
    <source>
        <dbReference type="Google" id="ProtNLM"/>
    </source>
</evidence>
<proteinExistence type="predicted"/>
<dbReference type="GeneID" id="93288202"/>
<dbReference type="OrthoDB" id="2365416at2"/>
<comment type="caution">
    <text evidence="1">The sequence shown here is derived from an EMBL/GenBank/DDBJ whole genome shotgun (WGS) entry which is preliminary data.</text>
</comment>
<evidence type="ECO:0000313" key="1">
    <source>
        <dbReference type="EMBL" id="EER68868.1"/>
    </source>
</evidence>
<dbReference type="EMBL" id="ACDZ02000006">
    <property type="protein sequence ID" value="EER68868.1"/>
    <property type="molecule type" value="Genomic_DNA"/>
</dbReference>
<name>C5NV23_9BACL</name>
<dbReference type="eggNOG" id="ENOG50338XV">
    <property type="taxonomic scope" value="Bacteria"/>
</dbReference>
<organism evidence="1 2">
    <name type="scientific">Gemella haemolysans ATCC 10379</name>
    <dbReference type="NCBI Taxonomy" id="546270"/>
    <lineage>
        <taxon>Bacteria</taxon>
        <taxon>Bacillati</taxon>
        <taxon>Bacillota</taxon>
        <taxon>Bacilli</taxon>
        <taxon>Bacillales</taxon>
        <taxon>Gemellaceae</taxon>
        <taxon>Gemella</taxon>
    </lineage>
</organism>
<keyword evidence="2" id="KW-1185">Reference proteome</keyword>